<dbReference type="AlphaFoldDB" id="A0A9D4Q4N0"/>
<organism evidence="1 2">
    <name type="scientific">Rhipicephalus sanguineus</name>
    <name type="common">Brown dog tick</name>
    <name type="synonym">Ixodes sanguineus</name>
    <dbReference type="NCBI Taxonomy" id="34632"/>
    <lineage>
        <taxon>Eukaryota</taxon>
        <taxon>Metazoa</taxon>
        <taxon>Ecdysozoa</taxon>
        <taxon>Arthropoda</taxon>
        <taxon>Chelicerata</taxon>
        <taxon>Arachnida</taxon>
        <taxon>Acari</taxon>
        <taxon>Parasitiformes</taxon>
        <taxon>Ixodida</taxon>
        <taxon>Ixodoidea</taxon>
        <taxon>Ixodidae</taxon>
        <taxon>Rhipicephalinae</taxon>
        <taxon>Rhipicephalus</taxon>
        <taxon>Rhipicephalus</taxon>
    </lineage>
</organism>
<gene>
    <name evidence="1" type="ORF">HPB52_005083</name>
</gene>
<name>A0A9D4Q4N0_RHISA</name>
<dbReference type="EMBL" id="JABSTV010001248">
    <property type="protein sequence ID" value="KAH7967986.1"/>
    <property type="molecule type" value="Genomic_DNA"/>
</dbReference>
<evidence type="ECO:0000313" key="1">
    <source>
        <dbReference type="EMBL" id="KAH7967986.1"/>
    </source>
</evidence>
<reference evidence="1" key="1">
    <citation type="journal article" date="2020" name="Cell">
        <title>Large-Scale Comparative Analyses of Tick Genomes Elucidate Their Genetic Diversity and Vector Capacities.</title>
        <authorList>
            <consortium name="Tick Genome and Microbiome Consortium (TIGMIC)"/>
            <person name="Jia N."/>
            <person name="Wang J."/>
            <person name="Shi W."/>
            <person name="Du L."/>
            <person name="Sun Y."/>
            <person name="Zhan W."/>
            <person name="Jiang J.F."/>
            <person name="Wang Q."/>
            <person name="Zhang B."/>
            <person name="Ji P."/>
            <person name="Bell-Sakyi L."/>
            <person name="Cui X.M."/>
            <person name="Yuan T.T."/>
            <person name="Jiang B.G."/>
            <person name="Yang W.F."/>
            <person name="Lam T.T."/>
            <person name="Chang Q.C."/>
            <person name="Ding S.J."/>
            <person name="Wang X.J."/>
            <person name="Zhu J.G."/>
            <person name="Ruan X.D."/>
            <person name="Zhao L."/>
            <person name="Wei J.T."/>
            <person name="Ye R.Z."/>
            <person name="Que T.C."/>
            <person name="Du C.H."/>
            <person name="Zhou Y.H."/>
            <person name="Cheng J.X."/>
            <person name="Dai P.F."/>
            <person name="Guo W.B."/>
            <person name="Han X.H."/>
            <person name="Huang E.J."/>
            <person name="Li L.F."/>
            <person name="Wei W."/>
            <person name="Gao Y.C."/>
            <person name="Liu J.Z."/>
            <person name="Shao H.Z."/>
            <person name="Wang X."/>
            <person name="Wang C.C."/>
            <person name="Yang T.C."/>
            <person name="Huo Q.B."/>
            <person name="Li W."/>
            <person name="Chen H.Y."/>
            <person name="Chen S.E."/>
            <person name="Zhou L.G."/>
            <person name="Ni X.B."/>
            <person name="Tian J.H."/>
            <person name="Sheng Y."/>
            <person name="Liu T."/>
            <person name="Pan Y.S."/>
            <person name="Xia L.Y."/>
            <person name="Li J."/>
            <person name="Zhao F."/>
            <person name="Cao W.C."/>
        </authorList>
    </citation>
    <scope>NUCLEOTIDE SEQUENCE</scope>
    <source>
        <strain evidence="1">Rsan-2018</strain>
    </source>
</reference>
<protein>
    <submittedName>
        <fullName evidence="1">Uncharacterized protein</fullName>
    </submittedName>
</protein>
<evidence type="ECO:0000313" key="2">
    <source>
        <dbReference type="Proteomes" id="UP000821837"/>
    </source>
</evidence>
<keyword evidence="2" id="KW-1185">Reference proteome</keyword>
<proteinExistence type="predicted"/>
<reference evidence="1" key="2">
    <citation type="submission" date="2021-09" db="EMBL/GenBank/DDBJ databases">
        <authorList>
            <person name="Jia N."/>
            <person name="Wang J."/>
            <person name="Shi W."/>
            <person name="Du L."/>
            <person name="Sun Y."/>
            <person name="Zhan W."/>
            <person name="Jiang J."/>
            <person name="Wang Q."/>
            <person name="Zhang B."/>
            <person name="Ji P."/>
            <person name="Sakyi L.B."/>
            <person name="Cui X."/>
            <person name="Yuan T."/>
            <person name="Jiang B."/>
            <person name="Yang W."/>
            <person name="Lam T.T.-Y."/>
            <person name="Chang Q."/>
            <person name="Ding S."/>
            <person name="Wang X."/>
            <person name="Zhu J."/>
            <person name="Ruan X."/>
            <person name="Zhao L."/>
            <person name="Wei J."/>
            <person name="Que T."/>
            <person name="Du C."/>
            <person name="Cheng J."/>
            <person name="Dai P."/>
            <person name="Han X."/>
            <person name="Huang E."/>
            <person name="Gao Y."/>
            <person name="Liu J."/>
            <person name="Shao H."/>
            <person name="Ye R."/>
            <person name="Li L."/>
            <person name="Wei W."/>
            <person name="Wang X."/>
            <person name="Wang C."/>
            <person name="Huo Q."/>
            <person name="Li W."/>
            <person name="Guo W."/>
            <person name="Chen H."/>
            <person name="Chen S."/>
            <person name="Zhou L."/>
            <person name="Zhou L."/>
            <person name="Ni X."/>
            <person name="Tian J."/>
            <person name="Zhou Y."/>
            <person name="Sheng Y."/>
            <person name="Liu T."/>
            <person name="Pan Y."/>
            <person name="Xia L."/>
            <person name="Li J."/>
            <person name="Zhao F."/>
            <person name="Cao W."/>
        </authorList>
    </citation>
    <scope>NUCLEOTIDE SEQUENCE</scope>
    <source>
        <strain evidence="1">Rsan-2018</strain>
        <tissue evidence="1">Larvae</tissue>
    </source>
</reference>
<dbReference type="Proteomes" id="UP000821837">
    <property type="component" value="Unassembled WGS sequence"/>
</dbReference>
<sequence>MVGQRAVRPSQNASFSNFRIFNGRLQSHWGGKARSGHTAAHRRCADWFFQFSNSGHRHNAELRQVREEGSTPAGKSAASLHNNVGRVGHIAGSCTPVRAR</sequence>
<comment type="caution">
    <text evidence="1">The sequence shown here is derived from an EMBL/GenBank/DDBJ whole genome shotgun (WGS) entry which is preliminary data.</text>
</comment>
<accession>A0A9D4Q4N0</accession>